<dbReference type="NCBIfam" id="TIGR01200">
    <property type="entry name" value="GLPGLI"/>
    <property type="match status" value="1"/>
</dbReference>
<reference evidence="3" key="1">
    <citation type="submission" date="2019-05" db="EMBL/GenBank/DDBJ databases">
        <title>Flavobacterium profundi sp. nov., isolated from a deep-sea seamount.</title>
        <authorList>
            <person name="Zhang D.-C."/>
        </authorList>
    </citation>
    <scope>NUCLEOTIDE SEQUENCE [LARGE SCALE GENOMIC DNA]</scope>
    <source>
        <strain evidence="3">TP390</strain>
    </source>
</reference>
<evidence type="ECO:0000313" key="2">
    <source>
        <dbReference type="EMBL" id="MVO08776.1"/>
    </source>
</evidence>
<dbReference type="AlphaFoldDB" id="A0A6I4IS02"/>
<accession>A0A6I4IS02</accession>
<organism evidence="2 3">
    <name type="scientific">Flavobacterium profundi</name>
    <dbReference type="NCBI Taxonomy" id="1774945"/>
    <lineage>
        <taxon>Bacteria</taxon>
        <taxon>Pseudomonadati</taxon>
        <taxon>Bacteroidota</taxon>
        <taxon>Flavobacteriia</taxon>
        <taxon>Flavobacteriales</taxon>
        <taxon>Flavobacteriaceae</taxon>
        <taxon>Flavobacterium</taxon>
    </lineage>
</organism>
<dbReference type="Pfam" id="PF09697">
    <property type="entry name" value="Porph_ging"/>
    <property type="match status" value="1"/>
</dbReference>
<evidence type="ECO:0000313" key="3">
    <source>
        <dbReference type="Proteomes" id="UP000431264"/>
    </source>
</evidence>
<dbReference type="RefSeq" id="WP_140997168.1">
    <property type="nucleotide sequence ID" value="NZ_VDCZ01000003.1"/>
</dbReference>
<keyword evidence="1" id="KW-0732">Signal</keyword>
<dbReference type="EMBL" id="WQLW01000003">
    <property type="protein sequence ID" value="MVO08776.1"/>
    <property type="molecule type" value="Genomic_DNA"/>
</dbReference>
<protein>
    <submittedName>
        <fullName evidence="2">GLPGLI family protein</fullName>
    </submittedName>
</protein>
<dbReference type="InterPro" id="IPR005901">
    <property type="entry name" value="GLPGLI"/>
</dbReference>
<feature type="signal peptide" evidence="1">
    <location>
        <begin position="1"/>
        <end position="21"/>
    </location>
</feature>
<gene>
    <name evidence="2" type="ORF">GOQ30_06320</name>
</gene>
<proteinExistence type="predicted"/>
<dbReference type="Proteomes" id="UP000431264">
    <property type="component" value="Unassembled WGS sequence"/>
</dbReference>
<comment type="caution">
    <text evidence="2">The sequence shown here is derived from an EMBL/GenBank/DDBJ whole genome shotgun (WGS) entry which is preliminary data.</text>
</comment>
<keyword evidence="3" id="KW-1185">Reference proteome</keyword>
<name>A0A6I4IS02_9FLAO</name>
<sequence>MKKIVILFFLVSILCFSQNYSSIVVNYESIVEPIKIDPKNVEHNDLFENINESFTNKIFVLKANNMGFIFKENLKMDADDSNKRMAKIANLAYSISDYFYEKKRNILFSVTNNLNVISNTNYNWELSSETKEIDAYTCYKATYNYKFVTRKGKEVNRLVTAWYTPQINFNYGPNGYMGLPGLILELEYDKTKLVAKGIEFFKEEIKIDFPKNKEVTEEEFLKKIGIN</sequence>
<evidence type="ECO:0000256" key="1">
    <source>
        <dbReference type="SAM" id="SignalP"/>
    </source>
</evidence>
<feature type="chain" id="PRO_5026247639" evidence="1">
    <location>
        <begin position="22"/>
        <end position="227"/>
    </location>
</feature>
<dbReference type="OrthoDB" id="1429333at2"/>